<evidence type="ECO:0000256" key="1">
    <source>
        <dbReference type="ARBA" id="ARBA00022448"/>
    </source>
</evidence>
<gene>
    <name evidence="6" type="ORF">BO219_05105</name>
</gene>
<keyword evidence="1" id="KW-0813">Transport</keyword>
<dbReference type="PANTHER" id="PTHR42794:SF1">
    <property type="entry name" value="HEMIN IMPORT ATP-BINDING PROTEIN HMUV"/>
    <property type="match status" value="1"/>
</dbReference>
<dbReference type="CDD" id="cd03214">
    <property type="entry name" value="ABC_Iron-Siderophores_B12_Hemin"/>
    <property type="match status" value="1"/>
</dbReference>
<dbReference type="InterPro" id="IPR017871">
    <property type="entry name" value="ABC_transporter-like_CS"/>
</dbReference>
<keyword evidence="2" id="KW-0547">Nucleotide-binding</keyword>
<dbReference type="PANTHER" id="PTHR42794">
    <property type="entry name" value="HEMIN IMPORT ATP-BINDING PROTEIN HMUV"/>
    <property type="match status" value="1"/>
</dbReference>
<keyword evidence="4" id="KW-1278">Translocase</keyword>
<sequence length="484" mass="54354">MSMIDVKHISYQYGEKQVLQNVSFTVYEGEFFGILGPNGSGKTTLMKLLSRDLSLQEGAIFICGQHIETYKPKQYAKLVATLPQHTDVSFGYTVKEMVELGRYPYQSSLFPQWTEKDEQVVNEALHCVTLAHKQHVLLEQLSGGERQRAALARALAQQPRVLLLDEPTNHMDVAQQFKLLNLLKQSKLTVIAIFHDINIASLYCDRLLFLRDGKVVACGTPKELLNESMIASVFETKMKRYEHPVLPKPLVTFVPFSEQRIDDVLWHVRQDEKLLVVETIKPFKVISSALVGGGMRWATTFVNRHVSLDYYCDDAEREMIQFLRQRGFDEQWTVGMMTAVDVNDVAFASVHEDVRLFVAVTAGVGNAVDSANAWRRTDTVISPGTINTFVFIDGHLSEAAFVQALMTVTEAKAKALYDKQVVDPQTNTIATGTSTDCTAIAASQQGTYYEYAGTITTIGKQLARLVYEATQTAIDRYRKRKGES</sequence>
<dbReference type="AlphaFoldDB" id="A0A1V3FT36"/>
<dbReference type="InterPro" id="IPR003593">
    <property type="entry name" value="AAA+_ATPase"/>
</dbReference>
<dbReference type="InterPro" id="IPR002808">
    <property type="entry name" value="AdoCbi_amidolase"/>
</dbReference>
<dbReference type="InterPro" id="IPR003439">
    <property type="entry name" value="ABC_transporter-like_ATP-bd"/>
</dbReference>
<dbReference type="Gene3D" id="3.40.50.300">
    <property type="entry name" value="P-loop containing nucleotide triphosphate hydrolases"/>
    <property type="match status" value="1"/>
</dbReference>
<protein>
    <submittedName>
        <fullName evidence="6">ABC transporter ATP-binding protein</fullName>
    </submittedName>
</protein>
<dbReference type="Pfam" id="PF00005">
    <property type="entry name" value="ABC_tran"/>
    <property type="match status" value="1"/>
</dbReference>
<keyword evidence="3 6" id="KW-0067">ATP-binding</keyword>
<dbReference type="SMART" id="SM00382">
    <property type="entry name" value="AAA"/>
    <property type="match status" value="1"/>
</dbReference>
<dbReference type="PROSITE" id="PS00211">
    <property type="entry name" value="ABC_TRANSPORTER_1"/>
    <property type="match status" value="1"/>
</dbReference>
<dbReference type="EMBL" id="MQAD01000005">
    <property type="protein sequence ID" value="OOE04776.1"/>
    <property type="molecule type" value="Genomic_DNA"/>
</dbReference>
<organism evidence="6 7">
    <name type="scientific">Anoxybacillus kestanbolensis</name>
    <dbReference type="NCBI Taxonomy" id="227476"/>
    <lineage>
        <taxon>Bacteria</taxon>
        <taxon>Bacillati</taxon>
        <taxon>Bacillota</taxon>
        <taxon>Bacilli</taxon>
        <taxon>Bacillales</taxon>
        <taxon>Anoxybacillaceae</taxon>
        <taxon>Anoxybacillus</taxon>
    </lineage>
</organism>
<dbReference type="SUPFAM" id="SSF52540">
    <property type="entry name" value="P-loop containing nucleoside triphosphate hydrolases"/>
    <property type="match status" value="1"/>
</dbReference>
<accession>A0A1V3FT36</accession>
<dbReference type="GO" id="GO:0005524">
    <property type="term" value="F:ATP binding"/>
    <property type="evidence" value="ECO:0007669"/>
    <property type="project" value="UniProtKB-KW"/>
</dbReference>
<keyword evidence="7" id="KW-1185">Reference proteome</keyword>
<feature type="domain" description="ABC transporter" evidence="5">
    <location>
        <begin position="4"/>
        <end position="237"/>
    </location>
</feature>
<evidence type="ECO:0000256" key="4">
    <source>
        <dbReference type="ARBA" id="ARBA00022967"/>
    </source>
</evidence>
<dbReference type="PROSITE" id="PS50893">
    <property type="entry name" value="ABC_TRANSPORTER_2"/>
    <property type="match status" value="1"/>
</dbReference>
<evidence type="ECO:0000313" key="6">
    <source>
        <dbReference type="EMBL" id="OOE04776.1"/>
    </source>
</evidence>
<dbReference type="GO" id="GO:0016887">
    <property type="term" value="F:ATP hydrolysis activity"/>
    <property type="evidence" value="ECO:0007669"/>
    <property type="project" value="InterPro"/>
</dbReference>
<dbReference type="Pfam" id="PF01955">
    <property type="entry name" value="CbiZ"/>
    <property type="match status" value="1"/>
</dbReference>
<evidence type="ECO:0000313" key="7">
    <source>
        <dbReference type="Proteomes" id="UP000188458"/>
    </source>
</evidence>
<evidence type="ECO:0000256" key="2">
    <source>
        <dbReference type="ARBA" id="ARBA00022741"/>
    </source>
</evidence>
<evidence type="ECO:0000259" key="5">
    <source>
        <dbReference type="PROSITE" id="PS50893"/>
    </source>
</evidence>
<reference evidence="7" key="1">
    <citation type="submission" date="2016-11" db="EMBL/GenBank/DDBJ databases">
        <title>Draft genome sequence of Anoxybacillus sp. strain 103 isolated from the Qarvajar hot spring in Nagorno-Karabach.</title>
        <authorList>
            <person name="Hovhannisyan P."/>
            <person name="Panosyan H."/>
            <person name="Birkeland N.-K."/>
        </authorList>
    </citation>
    <scope>NUCLEOTIDE SEQUENCE [LARGE SCALE GENOMIC DNA]</scope>
    <source>
        <strain evidence="7">103</strain>
    </source>
</reference>
<dbReference type="InterPro" id="IPR027417">
    <property type="entry name" value="P-loop_NTPase"/>
</dbReference>
<dbReference type="FunFam" id="3.40.50.300:FF:000134">
    <property type="entry name" value="Iron-enterobactin ABC transporter ATP-binding protein"/>
    <property type="match status" value="1"/>
</dbReference>
<proteinExistence type="predicted"/>
<evidence type="ECO:0000256" key="3">
    <source>
        <dbReference type="ARBA" id="ARBA00022840"/>
    </source>
</evidence>
<dbReference type="Proteomes" id="UP000188458">
    <property type="component" value="Unassembled WGS sequence"/>
</dbReference>
<name>A0A1V3FT36_9BACL</name>
<comment type="caution">
    <text evidence="6">The sequence shown here is derived from an EMBL/GenBank/DDBJ whole genome shotgun (WGS) entry which is preliminary data.</text>
</comment>